<proteinExistence type="predicted"/>
<dbReference type="PANTHER" id="PTHR30485:SF2">
    <property type="entry name" value="BLL0597 PROTEIN"/>
    <property type="match status" value="1"/>
</dbReference>
<keyword evidence="3 7" id="KW-0812">Transmembrane</keyword>
<comment type="subcellular location">
    <subcellularLocation>
        <location evidence="1">Cell membrane</location>
        <topology evidence="1">Multi-pass membrane protein</topology>
    </subcellularLocation>
</comment>
<evidence type="ECO:0000259" key="8">
    <source>
        <dbReference type="Pfam" id="PF01292"/>
    </source>
</evidence>
<evidence type="ECO:0000256" key="1">
    <source>
        <dbReference type="ARBA" id="ARBA00004651"/>
    </source>
</evidence>
<dbReference type="EMBL" id="AP027080">
    <property type="protein sequence ID" value="BDU73594.1"/>
    <property type="molecule type" value="Genomic_DNA"/>
</dbReference>
<feature type="region of interest" description="Disordered" evidence="6">
    <location>
        <begin position="238"/>
        <end position="267"/>
    </location>
</feature>
<gene>
    <name evidence="9" type="ORF">METEAL_27680</name>
</gene>
<keyword evidence="4 7" id="KW-1133">Transmembrane helix</keyword>
<dbReference type="Proteomes" id="UP001238179">
    <property type="component" value="Chromosome"/>
</dbReference>
<feature type="domain" description="Cytochrome b561 bacterial/Ni-hydrogenase" evidence="8">
    <location>
        <begin position="24"/>
        <end position="186"/>
    </location>
</feature>
<feature type="transmembrane region" description="Helical" evidence="7">
    <location>
        <begin position="55"/>
        <end position="76"/>
    </location>
</feature>
<keyword evidence="10" id="KW-1185">Reference proteome</keyword>
<sequence>MIITSQSHGNPAGNDAAPQQALLWDWPTRITHGLTAGLFAGAFLLATLTSKHSQVFLIHSLLGLVLALVVVLRLGWGVVGSRPSRFSSFLFSPLALFRYLRDAARGQDQPAAGHNPGSSYASYAMLLIPLGLAATGLAQGRGGEWAEEVHEALAYAMVAFIVLHLLGLALYGIRHRENIALSMLHGRRRIPAGAGIPSSRPWAGLAVLLLVAGGAGLLAQGLDLKARQIKVPGLAKPIPLGEREKEGAGKAPEQDENEDEEKGHDRD</sequence>
<dbReference type="InterPro" id="IPR016174">
    <property type="entry name" value="Di-haem_cyt_TM"/>
</dbReference>
<dbReference type="GO" id="GO:0020037">
    <property type="term" value="F:heme binding"/>
    <property type="evidence" value="ECO:0007669"/>
    <property type="project" value="TreeGrafter"/>
</dbReference>
<evidence type="ECO:0000313" key="10">
    <source>
        <dbReference type="Proteomes" id="UP001238179"/>
    </source>
</evidence>
<feature type="transmembrane region" description="Helical" evidence="7">
    <location>
        <begin position="120"/>
        <end position="140"/>
    </location>
</feature>
<dbReference type="AlphaFoldDB" id="A0AA48K934"/>
<keyword evidence="5 7" id="KW-0472">Membrane</keyword>
<dbReference type="RefSeq" id="WP_316412265.1">
    <property type="nucleotide sequence ID" value="NZ_AP027080.1"/>
</dbReference>
<feature type="transmembrane region" description="Helical" evidence="7">
    <location>
        <begin position="30"/>
        <end position="48"/>
    </location>
</feature>
<evidence type="ECO:0000256" key="7">
    <source>
        <dbReference type="SAM" id="Phobius"/>
    </source>
</evidence>
<keyword evidence="2" id="KW-1003">Cell membrane</keyword>
<dbReference type="PANTHER" id="PTHR30485">
    <property type="entry name" value="NI/FE-HYDROGENASE 1 B-TYPE CYTOCHROME SUBUNIT"/>
    <property type="match status" value="1"/>
</dbReference>
<dbReference type="InterPro" id="IPR051542">
    <property type="entry name" value="Hydrogenase_cytochrome"/>
</dbReference>
<dbReference type="GO" id="GO:0005886">
    <property type="term" value="C:plasma membrane"/>
    <property type="evidence" value="ECO:0007669"/>
    <property type="project" value="UniProtKB-SubCell"/>
</dbReference>
<dbReference type="KEGG" id="msil:METEAL_27680"/>
<dbReference type="Gene3D" id="1.20.950.20">
    <property type="entry name" value="Transmembrane di-heme cytochromes, Chain C"/>
    <property type="match status" value="1"/>
</dbReference>
<evidence type="ECO:0000256" key="5">
    <source>
        <dbReference type="ARBA" id="ARBA00023136"/>
    </source>
</evidence>
<dbReference type="GO" id="GO:0022904">
    <property type="term" value="P:respiratory electron transport chain"/>
    <property type="evidence" value="ECO:0007669"/>
    <property type="project" value="InterPro"/>
</dbReference>
<evidence type="ECO:0000256" key="3">
    <source>
        <dbReference type="ARBA" id="ARBA00022692"/>
    </source>
</evidence>
<evidence type="ECO:0000256" key="6">
    <source>
        <dbReference type="SAM" id="MobiDB-lite"/>
    </source>
</evidence>
<protein>
    <recommendedName>
        <fullName evidence="8">Cytochrome b561 bacterial/Ni-hydrogenase domain-containing protein</fullName>
    </recommendedName>
</protein>
<organism evidence="9 10">
    <name type="scientific">Mesoterricola silvestris</name>
    <dbReference type="NCBI Taxonomy" id="2927979"/>
    <lineage>
        <taxon>Bacteria</taxon>
        <taxon>Pseudomonadati</taxon>
        <taxon>Acidobacteriota</taxon>
        <taxon>Holophagae</taxon>
        <taxon>Holophagales</taxon>
        <taxon>Holophagaceae</taxon>
        <taxon>Mesoterricola</taxon>
    </lineage>
</organism>
<dbReference type="Pfam" id="PF01292">
    <property type="entry name" value="Ni_hydr_CYTB"/>
    <property type="match status" value="1"/>
</dbReference>
<accession>A0AA48K934</accession>
<evidence type="ECO:0000256" key="2">
    <source>
        <dbReference type="ARBA" id="ARBA00022475"/>
    </source>
</evidence>
<feature type="transmembrane region" description="Helical" evidence="7">
    <location>
        <begin position="202"/>
        <end position="222"/>
    </location>
</feature>
<dbReference type="InterPro" id="IPR011577">
    <property type="entry name" value="Cyt_b561_bac/Ni-Hgenase"/>
</dbReference>
<feature type="transmembrane region" description="Helical" evidence="7">
    <location>
        <begin position="152"/>
        <end position="173"/>
    </location>
</feature>
<name>A0AA48K934_9BACT</name>
<evidence type="ECO:0000313" key="9">
    <source>
        <dbReference type="EMBL" id="BDU73594.1"/>
    </source>
</evidence>
<evidence type="ECO:0000256" key="4">
    <source>
        <dbReference type="ARBA" id="ARBA00022989"/>
    </source>
</evidence>
<dbReference type="SUPFAM" id="SSF81342">
    <property type="entry name" value="Transmembrane di-heme cytochromes"/>
    <property type="match status" value="1"/>
</dbReference>
<dbReference type="GO" id="GO:0009055">
    <property type="term" value="F:electron transfer activity"/>
    <property type="evidence" value="ECO:0007669"/>
    <property type="project" value="InterPro"/>
</dbReference>
<reference evidence="10" key="1">
    <citation type="journal article" date="2023" name="Int. J. Syst. Evol. Microbiol.">
        <title>Mesoterricola silvestris gen. nov., sp. nov., Mesoterricola sediminis sp. nov., Geothrix oryzae sp. nov., Geothrix edaphica sp. nov., Geothrix rubra sp. nov., and Geothrix limicola sp. nov., six novel members of Acidobacteriota isolated from soils.</title>
        <authorList>
            <person name="Itoh H."/>
            <person name="Sugisawa Y."/>
            <person name="Mise K."/>
            <person name="Xu Z."/>
            <person name="Kuniyasu M."/>
            <person name="Ushijima N."/>
            <person name="Kawano K."/>
            <person name="Kobayashi E."/>
            <person name="Shiratori Y."/>
            <person name="Masuda Y."/>
            <person name="Senoo K."/>
        </authorList>
    </citation>
    <scope>NUCLEOTIDE SEQUENCE [LARGE SCALE GENOMIC DNA]</scope>
    <source>
        <strain evidence="10">W79</strain>
    </source>
</reference>